<accession>A0A3F3GVG4</accession>
<dbReference type="InterPro" id="IPR027417">
    <property type="entry name" value="P-loop_NTPase"/>
</dbReference>
<keyword evidence="4 6" id="KW-0067">ATP-binding</keyword>
<dbReference type="SMART" id="SM00382">
    <property type="entry name" value="AAA"/>
    <property type="match status" value="1"/>
</dbReference>
<organism evidence="6 7">
    <name type="scientific">Fructobacillus pseudoficulneus</name>
    <dbReference type="NCBI Taxonomy" id="220714"/>
    <lineage>
        <taxon>Bacteria</taxon>
        <taxon>Bacillati</taxon>
        <taxon>Bacillota</taxon>
        <taxon>Bacilli</taxon>
        <taxon>Lactobacillales</taxon>
        <taxon>Lactobacillaceae</taxon>
        <taxon>Fructobacillus</taxon>
    </lineage>
</organism>
<dbReference type="PROSITE" id="PS00211">
    <property type="entry name" value="ABC_TRANSPORTER_1"/>
    <property type="match status" value="1"/>
</dbReference>
<dbReference type="STRING" id="220714.SAMN05660469_1287"/>
<dbReference type="Gene3D" id="3.40.50.300">
    <property type="entry name" value="P-loop containing nucleotide triphosphate hydrolases"/>
    <property type="match status" value="1"/>
</dbReference>
<feature type="domain" description="ABC transporter" evidence="5">
    <location>
        <begin position="4"/>
        <end position="221"/>
    </location>
</feature>
<dbReference type="InterPro" id="IPR017871">
    <property type="entry name" value="ABC_transporter-like_CS"/>
</dbReference>
<dbReference type="Proteomes" id="UP000061227">
    <property type="component" value="Unassembled WGS sequence"/>
</dbReference>
<gene>
    <name evidence="6" type="ORF">FPFC_030440</name>
</gene>
<evidence type="ECO:0000256" key="2">
    <source>
        <dbReference type="ARBA" id="ARBA00022448"/>
    </source>
</evidence>
<dbReference type="InterPro" id="IPR003439">
    <property type="entry name" value="ABC_transporter-like_ATP-bd"/>
</dbReference>
<dbReference type="PROSITE" id="PS50893">
    <property type="entry name" value="ABC_TRANSPORTER_2"/>
    <property type="match status" value="1"/>
</dbReference>
<evidence type="ECO:0000259" key="5">
    <source>
        <dbReference type="PROSITE" id="PS50893"/>
    </source>
</evidence>
<keyword evidence="2" id="KW-0813">Transport</keyword>
<protein>
    <submittedName>
        <fullName evidence="6">ABC transporter, ATP-binding protein-multidrug transport system</fullName>
    </submittedName>
</protein>
<evidence type="ECO:0000256" key="3">
    <source>
        <dbReference type="ARBA" id="ARBA00022741"/>
    </source>
</evidence>
<dbReference type="Pfam" id="PF00005">
    <property type="entry name" value="ABC_tran"/>
    <property type="match status" value="1"/>
</dbReference>
<dbReference type="AlphaFoldDB" id="A0A3F3GVG4"/>
<keyword evidence="3" id="KW-0547">Nucleotide-binding</keyword>
<dbReference type="PANTHER" id="PTHR42711:SF5">
    <property type="entry name" value="ABC TRANSPORTER ATP-BINDING PROTEIN NATA"/>
    <property type="match status" value="1"/>
</dbReference>
<dbReference type="InterPro" id="IPR003593">
    <property type="entry name" value="AAA+_ATPase"/>
</dbReference>
<evidence type="ECO:0000256" key="4">
    <source>
        <dbReference type="ARBA" id="ARBA00022840"/>
    </source>
</evidence>
<dbReference type="GO" id="GO:0005524">
    <property type="term" value="F:ATP binding"/>
    <property type="evidence" value="ECO:0007669"/>
    <property type="project" value="UniProtKB-KW"/>
</dbReference>
<sequence>MMILQTKDLTKTFAAKTAVNKINLAIQRGSLTAILGPNGAGKSTTMRMLTGLLKPTSGTITYAPKTTIGVVFQASVLDGNLTVRENLNLRAKQYHHVTADWVTTLIQDLGLTNFTDQRYQTLSGGQKRRVDIARALLNKPAILFLDEPTTGLDIQTRLAIWDLLKDLQEKRGLTIILTTHYLDETEEADEVYIVDHGQIIAEGSAQSIKQEYAKSRLTLTGKDLTLAERLGQAGLTVSTNHLEEIVIRDLTAAEVIDLLSRFKAEIEDFVYVGGSMDDAFVNLTGKEMR</sequence>
<comment type="similarity">
    <text evidence="1">Belongs to the ABC transporter superfamily.</text>
</comment>
<proteinExistence type="inferred from homology"/>
<reference evidence="6 7" key="1">
    <citation type="journal article" date="2015" name="BMC Genomics">
        <title>Comparative genomics of Fructobacillus spp. and Leuconostoc spp. reveals niche-specific evolution of Fructobacillus spp.</title>
        <authorList>
            <person name="Endo A."/>
            <person name="Tanizawa Y."/>
            <person name="Tanaka N."/>
            <person name="Maeno S."/>
            <person name="Kumar H."/>
            <person name="Shiwa Y."/>
            <person name="Okada S."/>
            <person name="Yoshikawa H."/>
            <person name="Dicks L."/>
            <person name="Nakagawa J."/>
            <person name="Arita M."/>
        </authorList>
    </citation>
    <scope>NUCLEOTIDE SEQUENCE [LARGE SCALE GENOMIC DNA]</scope>
    <source>
        <strain evidence="6 7">DSM 15468</strain>
    </source>
</reference>
<dbReference type="PANTHER" id="PTHR42711">
    <property type="entry name" value="ABC TRANSPORTER ATP-BINDING PROTEIN"/>
    <property type="match status" value="1"/>
</dbReference>
<dbReference type="SUPFAM" id="SSF52540">
    <property type="entry name" value="P-loop containing nucleoside triphosphate hydrolases"/>
    <property type="match status" value="1"/>
</dbReference>
<name>A0A3F3GVG4_9LACO</name>
<dbReference type="GO" id="GO:0016887">
    <property type="term" value="F:ATP hydrolysis activity"/>
    <property type="evidence" value="ECO:0007669"/>
    <property type="project" value="InterPro"/>
</dbReference>
<evidence type="ECO:0000256" key="1">
    <source>
        <dbReference type="ARBA" id="ARBA00005417"/>
    </source>
</evidence>
<evidence type="ECO:0000313" key="6">
    <source>
        <dbReference type="EMBL" id="GAP02864.1"/>
    </source>
</evidence>
<keyword evidence="7" id="KW-1185">Reference proteome</keyword>
<dbReference type="InterPro" id="IPR050763">
    <property type="entry name" value="ABC_transporter_ATP-binding"/>
</dbReference>
<dbReference type="EMBL" id="DF968065">
    <property type="protein sequence ID" value="GAP02864.1"/>
    <property type="molecule type" value="Genomic_DNA"/>
</dbReference>
<evidence type="ECO:0000313" key="7">
    <source>
        <dbReference type="Proteomes" id="UP000061227"/>
    </source>
</evidence>